<organism evidence="1 2">
    <name type="scientific">Catharanthus roseus</name>
    <name type="common">Madagascar periwinkle</name>
    <name type="synonym">Vinca rosea</name>
    <dbReference type="NCBI Taxonomy" id="4058"/>
    <lineage>
        <taxon>Eukaryota</taxon>
        <taxon>Viridiplantae</taxon>
        <taxon>Streptophyta</taxon>
        <taxon>Embryophyta</taxon>
        <taxon>Tracheophyta</taxon>
        <taxon>Spermatophyta</taxon>
        <taxon>Magnoliopsida</taxon>
        <taxon>eudicotyledons</taxon>
        <taxon>Gunneridae</taxon>
        <taxon>Pentapetalae</taxon>
        <taxon>asterids</taxon>
        <taxon>lamiids</taxon>
        <taxon>Gentianales</taxon>
        <taxon>Apocynaceae</taxon>
        <taxon>Rauvolfioideae</taxon>
        <taxon>Vinceae</taxon>
        <taxon>Catharanthinae</taxon>
        <taxon>Catharanthus</taxon>
    </lineage>
</organism>
<comment type="caution">
    <text evidence="1">The sequence shown here is derived from an EMBL/GenBank/DDBJ whole genome shotgun (WGS) entry which is preliminary data.</text>
</comment>
<dbReference type="Proteomes" id="UP001060085">
    <property type="component" value="Linkage Group LG05"/>
</dbReference>
<name>A0ACC0AV51_CATRO</name>
<reference evidence="2" key="1">
    <citation type="journal article" date="2023" name="Nat. Plants">
        <title>Single-cell RNA sequencing provides a high-resolution roadmap for understanding the multicellular compartmentation of specialized metabolism.</title>
        <authorList>
            <person name="Sun S."/>
            <person name="Shen X."/>
            <person name="Li Y."/>
            <person name="Li Y."/>
            <person name="Wang S."/>
            <person name="Li R."/>
            <person name="Zhang H."/>
            <person name="Shen G."/>
            <person name="Guo B."/>
            <person name="Wei J."/>
            <person name="Xu J."/>
            <person name="St-Pierre B."/>
            <person name="Chen S."/>
            <person name="Sun C."/>
        </authorList>
    </citation>
    <scope>NUCLEOTIDE SEQUENCE [LARGE SCALE GENOMIC DNA]</scope>
</reference>
<evidence type="ECO:0000313" key="1">
    <source>
        <dbReference type="EMBL" id="KAI5664765.1"/>
    </source>
</evidence>
<protein>
    <submittedName>
        <fullName evidence="1">Uncharacterized protein</fullName>
    </submittedName>
</protein>
<sequence length="321" mass="37321">MAPSSSSRKAGEKKVSIESDVVAKDRISDLPDSILCFILSFLPTLHSKTSSYSLLWLLKYFGNATASFPKLPRLSKLAIKVICYQWNNLINFLEMSVNLETLILQKISQTIWSNPTRVPQCTLSSFREISIINCHDYEDDLQLIKYFLQHGFNEAIWKCVERTFSIVLLLHNAPSWDKLYLCLSEFCSNIYFDAWINGCPMPVDGCLILQYLSLVYIFYVCSLSSYFACIILLSLYNGNIMHILHFYKQIISLHDKDTKNIRIRHFLPFKNLSGISGDKKGIGPKLVNHKKVRSIFAKFSFKKILRLFYNIYHFIYIYIYF</sequence>
<gene>
    <name evidence="1" type="ORF">M9H77_24088</name>
</gene>
<proteinExistence type="predicted"/>
<dbReference type="EMBL" id="CM044705">
    <property type="protein sequence ID" value="KAI5664765.1"/>
    <property type="molecule type" value="Genomic_DNA"/>
</dbReference>
<keyword evidence="2" id="KW-1185">Reference proteome</keyword>
<evidence type="ECO:0000313" key="2">
    <source>
        <dbReference type="Proteomes" id="UP001060085"/>
    </source>
</evidence>
<accession>A0ACC0AV51</accession>